<organism evidence="2">
    <name type="scientific">marine sediment metagenome</name>
    <dbReference type="NCBI Taxonomy" id="412755"/>
    <lineage>
        <taxon>unclassified sequences</taxon>
        <taxon>metagenomes</taxon>
        <taxon>ecological metagenomes</taxon>
    </lineage>
</organism>
<feature type="transmembrane region" description="Helical" evidence="1">
    <location>
        <begin position="420"/>
        <end position="437"/>
    </location>
</feature>
<evidence type="ECO:0000256" key="1">
    <source>
        <dbReference type="SAM" id="Phobius"/>
    </source>
</evidence>
<keyword evidence="1" id="KW-0472">Membrane</keyword>
<comment type="caution">
    <text evidence="2">The sequence shown here is derived from an EMBL/GenBank/DDBJ whole genome shotgun (WGS) entry which is preliminary data.</text>
</comment>
<reference evidence="2" key="1">
    <citation type="journal article" date="2015" name="Nature">
        <title>Complex archaea that bridge the gap between prokaryotes and eukaryotes.</title>
        <authorList>
            <person name="Spang A."/>
            <person name="Saw J.H."/>
            <person name="Jorgensen S.L."/>
            <person name="Zaremba-Niedzwiedzka K."/>
            <person name="Martijn J."/>
            <person name="Lind A.E."/>
            <person name="van Eijk R."/>
            <person name="Schleper C."/>
            <person name="Guy L."/>
            <person name="Ettema T.J."/>
        </authorList>
    </citation>
    <scope>NUCLEOTIDE SEQUENCE</scope>
</reference>
<keyword evidence="1" id="KW-0812">Transmembrane</keyword>
<evidence type="ECO:0000313" key="2">
    <source>
        <dbReference type="EMBL" id="KKN18583.1"/>
    </source>
</evidence>
<gene>
    <name evidence="2" type="ORF">LCGC14_0954280</name>
</gene>
<name>A0A0F9RMQ7_9ZZZZ</name>
<keyword evidence="1" id="KW-1133">Transmembrane helix</keyword>
<protein>
    <submittedName>
        <fullName evidence="2">Uncharacterized protein</fullName>
    </submittedName>
</protein>
<accession>A0A0F9RMQ7</accession>
<dbReference type="AlphaFoldDB" id="A0A0F9RMQ7"/>
<proteinExistence type="predicted"/>
<sequence>MRKLTIFLTVTMGWIFCLAALSLAQAPILREQLVYGLNVFNGKGYGGGFAPYTEDTIYLIADKDNTISAHITLVYFWPITGKYVAGFQALNEDVNGTLEILEGGKVIEALEKEDNTLYYPGGYWGESAIFYQGEEAHAYFEKFTQAIEEYYEQISQFYTAQAEYRKNIDEFLNEIKERREAGEEFTIEEIEEGIPREPKQPAPPIFYVTPPKKDYIINLPLGRYKIRIRAEDGTIVQDSEKELLTFTSRRTGGTGYEIIPGNRWTRREASDDPSWLIYAAGKNTLYFSPFIQDEYNELYYNKLLDPQNPGREEKWRWVHIQAIKEVTLLFLKGKETLQRIVRVPYYVEQIPGPELGYEIVEFNREEMFDRQPTFEGYKLDLAPTLEKASYEINLEKKEGEFFQGSRREVRLVKKENAQSLYILSIFPLLVGAVVFVTRRRKLGS</sequence>
<dbReference type="EMBL" id="LAZR01003412">
    <property type="protein sequence ID" value="KKN18583.1"/>
    <property type="molecule type" value="Genomic_DNA"/>
</dbReference>